<accession>A0A326U5Y4</accession>
<comment type="caution">
    <text evidence="1">The sequence shown here is derived from an EMBL/GenBank/DDBJ whole genome shotgun (WGS) entry which is preliminary data.</text>
</comment>
<gene>
    <name evidence="1" type="ORF">EI42_06140</name>
</gene>
<organism evidence="1 2">
    <name type="scientific">Thermosporothrix hazakensis</name>
    <dbReference type="NCBI Taxonomy" id="644383"/>
    <lineage>
        <taxon>Bacteria</taxon>
        <taxon>Bacillati</taxon>
        <taxon>Chloroflexota</taxon>
        <taxon>Ktedonobacteria</taxon>
        <taxon>Ktedonobacterales</taxon>
        <taxon>Thermosporotrichaceae</taxon>
        <taxon>Thermosporothrix</taxon>
    </lineage>
</organism>
<reference evidence="1 2" key="1">
    <citation type="submission" date="2018-06" db="EMBL/GenBank/DDBJ databases">
        <title>Genomic Encyclopedia of Archaeal and Bacterial Type Strains, Phase II (KMG-II): from individual species to whole genera.</title>
        <authorList>
            <person name="Goeker M."/>
        </authorList>
    </citation>
    <scope>NUCLEOTIDE SEQUENCE [LARGE SCALE GENOMIC DNA]</scope>
    <source>
        <strain evidence="1 2">ATCC BAA-1881</strain>
    </source>
</reference>
<evidence type="ECO:0000313" key="2">
    <source>
        <dbReference type="Proteomes" id="UP000248806"/>
    </source>
</evidence>
<dbReference type="EMBL" id="QKUF01000049">
    <property type="protein sequence ID" value="PZW19327.1"/>
    <property type="molecule type" value="Genomic_DNA"/>
</dbReference>
<evidence type="ECO:0000313" key="1">
    <source>
        <dbReference type="EMBL" id="PZW19327.1"/>
    </source>
</evidence>
<name>A0A326U5Y4_THEHA</name>
<proteinExistence type="predicted"/>
<keyword evidence="2" id="KW-1185">Reference proteome</keyword>
<dbReference type="AlphaFoldDB" id="A0A326U5Y4"/>
<sequence>MGWNRQQFVKRPKRPKHVRTSLRTTLCSNCFRELPATQRNKSVCYLCETRSGYCSSGVLLLEETSNEVVVHQNVAYQFLGLVRKKEPSDVAASNGLG</sequence>
<dbReference type="Proteomes" id="UP000248806">
    <property type="component" value="Unassembled WGS sequence"/>
</dbReference>
<protein>
    <submittedName>
        <fullName evidence="1">Uncharacterized protein</fullName>
    </submittedName>
</protein>